<dbReference type="CDD" id="cd07570">
    <property type="entry name" value="GAT_Gln-NAD-synth"/>
    <property type="match status" value="1"/>
</dbReference>
<dbReference type="GO" id="GO:0004359">
    <property type="term" value="F:glutaminase activity"/>
    <property type="evidence" value="ECO:0007669"/>
    <property type="project" value="InterPro"/>
</dbReference>
<evidence type="ECO:0000259" key="4">
    <source>
        <dbReference type="PROSITE" id="PS50263"/>
    </source>
</evidence>
<feature type="compositionally biased region" description="Basic residues" evidence="3">
    <location>
        <begin position="210"/>
        <end position="229"/>
    </location>
</feature>
<dbReference type="VEuPathDB" id="AmoebaDB:FDP41_007616"/>
<feature type="compositionally biased region" description="Acidic residues" evidence="3">
    <location>
        <begin position="150"/>
        <end position="162"/>
    </location>
</feature>
<organism evidence="5 6">
    <name type="scientific">Naegleria fowleri</name>
    <name type="common">Brain eating amoeba</name>
    <dbReference type="NCBI Taxonomy" id="5763"/>
    <lineage>
        <taxon>Eukaryota</taxon>
        <taxon>Discoba</taxon>
        <taxon>Heterolobosea</taxon>
        <taxon>Tetramitia</taxon>
        <taxon>Eutetramitia</taxon>
        <taxon>Vahlkampfiidae</taxon>
        <taxon>Naegleria</taxon>
    </lineage>
</organism>
<dbReference type="RefSeq" id="XP_044568414.1">
    <property type="nucleotide sequence ID" value="XM_044711380.1"/>
</dbReference>
<evidence type="ECO:0000256" key="1">
    <source>
        <dbReference type="ARBA" id="ARBA00022598"/>
    </source>
</evidence>
<dbReference type="Gene3D" id="3.60.110.10">
    <property type="entry name" value="Carbon-nitrogen hydrolase"/>
    <property type="match status" value="1"/>
</dbReference>
<dbReference type="VEuPathDB" id="AmoebaDB:NF0015820"/>
<feature type="compositionally biased region" description="Basic residues" evidence="3">
    <location>
        <begin position="171"/>
        <end position="191"/>
    </location>
</feature>
<dbReference type="VEuPathDB" id="AmoebaDB:NF0015810"/>
<dbReference type="PROSITE" id="PS50263">
    <property type="entry name" value="CN_HYDROLASE"/>
    <property type="match status" value="1"/>
</dbReference>
<evidence type="ECO:0000256" key="3">
    <source>
        <dbReference type="SAM" id="MobiDB-lite"/>
    </source>
</evidence>
<dbReference type="SUPFAM" id="SSF56317">
    <property type="entry name" value="Carbon-nitrogen hydrolase"/>
    <property type="match status" value="1"/>
</dbReference>
<dbReference type="AlphaFoldDB" id="A0A6A5C962"/>
<evidence type="ECO:0000313" key="5">
    <source>
        <dbReference type="EMBL" id="KAF0983701.1"/>
    </source>
</evidence>
<evidence type="ECO:0000256" key="2">
    <source>
        <dbReference type="ARBA" id="ARBA00030681"/>
    </source>
</evidence>
<dbReference type="Proteomes" id="UP000444721">
    <property type="component" value="Unassembled WGS sequence"/>
</dbReference>
<dbReference type="GO" id="GO:0009435">
    <property type="term" value="P:NAD+ biosynthetic process"/>
    <property type="evidence" value="ECO:0007669"/>
    <property type="project" value="InterPro"/>
</dbReference>
<evidence type="ECO:0000313" key="6">
    <source>
        <dbReference type="Proteomes" id="UP000444721"/>
    </source>
</evidence>
<keyword evidence="1" id="KW-0436">Ligase</keyword>
<proteinExistence type="predicted"/>
<dbReference type="VEuPathDB" id="AmoebaDB:NfTy_007130"/>
<feature type="domain" description="CN hydrolase" evidence="4">
    <location>
        <begin position="4"/>
        <end position="284"/>
    </location>
</feature>
<dbReference type="InterPro" id="IPR003694">
    <property type="entry name" value="NAD_synthase"/>
</dbReference>
<feature type="region of interest" description="Disordered" evidence="3">
    <location>
        <begin position="145"/>
        <end position="232"/>
    </location>
</feature>
<name>A0A6A5C962_NAEFO</name>
<sequence>MHLVTLATCNLDQWALDFSGNLERVKQSIKIAKEKGARYRMGPELELSGYGCQDHFLETDTYTHSMECLAEILSTDLTNDILVDIGVPIKHKGVNYNCRIFVLNKKLLLIRPKLFLANDGNYRETRWFCDNLKLFVESSSIREEKAAAATEEEGKSEDEDVTMEIKTPPRTARKKKQTTPRKTRSTPRKKRDTTTDDEEDENYTKDTSTPKKRKSPTKSKSTTPKKKKVGGWVMDLDEEKEWDEKSKKAIEEMRKRFESVDKVKLKTSSPLADQEEIHLTELVQ</sequence>
<dbReference type="InterPro" id="IPR003010">
    <property type="entry name" value="C-N_Hydrolase"/>
</dbReference>
<dbReference type="EMBL" id="VFQX01000004">
    <property type="protein sequence ID" value="KAF0983701.1"/>
    <property type="molecule type" value="Genomic_DNA"/>
</dbReference>
<gene>
    <name evidence="5" type="ORF">FDP41_007616</name>
</gene>
<dbReference type="OrthoDB" id="2020662at2759"/>
<dbReference type="InterPro" id="IPR036526">
    <property type="entry name" value="C-N_Hydrolase_sf"/>
</dbReference>
<protein>
    <recommendedName>
        <fullName evidence="2">NAD(+) synthase [glutamine-hydrolyzing]</fullName>
    </recommendedName>
</protein>
<dbReference type="GeneID" id="68114834"/>
<keyword evidence="6" id="KW-1185">Reference proteome</keyword>
<reference evidence="5 6" key="1">
    <citation type="journal article" date="2019" name="Sci. Rep.">
        <title>Nanopore sequencing improves the draft genome of the human pathogenic amoeba Naegleria fowleri.</title>
        <authorList>
            <person name="Liechti N."/>
            <person name="Schurch N."/>
            <person name="Bruggmann R."/>
            <person name="Wittwer M."/>
        </authorList>
    </citation>
    <scope>NUCLEOTIDE SEQUENCE [LARGE SCALE GENOMIC DNA]</scope>
    <source>
        <strain evidence="5 6">ATCC 30894</strain>
    </source>
</reference>
<dbReference type="GO" id="GO:0005737">
    <property type="term" value="C:cytoplasm"/>
    <property type="evidence" value="ECO:0007669"/>
    <property type="project" value="InterPro"/>
</dbReference>
<dbReference type="GO" id="GO:0003952">
    <property type="term" value="F:NAD+ synthase (glutamine-hydrolyzing) activity"/>
    <property type="evidence" value="ECO:0007669"/>
    <property type="project" value="InterPro"/>
</dbReference>
<dbReference type="PANTHER" id="PTHR23090:SF9">
    <property type="entry name" value="GLUTAMINE-DEPENDENT NAD(+) SYNTHETASE"/>
    <property type="match status" value="1"/>
</dbReference>
<accession>A0A6A5C962</accession>
<dbReference type="Pfam" id="PF00795">
    <property type="entry name" value="CN_hydrolase"/>
    <property type="match status" value="1"/>
</dbReference>
<comment type="caution">
    <text evidence="5">The sequence shown here is derived from an EMBL/GenBank/DDBJ whole genome shotgun (WGS) entry which is preliminary data.</text>
</comment>
<dbReference type="PANTHER" id="PTHR23090">
    <property type="entry name" value="NH 3 /GLUTAMINE-DEPENDENT NAD + SYNTHETASE"/>
    <property type="match status" value="1"/>
</dbReference>